<dbReference type="GO" id="GO:0016020">
    <property type="term" value="C:membrane"/>
    <property type="evidence" value="ECO:0007669"/>
    <property type="project" value="TreeGrafter"/>
</dbReference>
<dbReference type="PANTHER" id="PTHR43490:SF117">
    <property type="entry name" value="SHORT-CHAIN DEHYDROGENASE_REDUCTASE"/>
    <property type="match status" value="1"/>
</dbReference>
<sequence>MNVLQVARHTYFLKTSPKSNPYVENCFAGAARLPGFQCFISMLGMEERSYFLRGMQRKSIPNEGVRGELSDVESLTEERVDEILNEFLIDFKEGSLESKGWPTFLSANTVSKVAMNAYTRILAKKYPSFCINCVCPGYVKTNINFNSGILTVEEGAKSPMRLALLLDSGPSGIFFISGVNHGGPTRFLFSNTIFIRV</sequence>
<dbReference type="InterPro" id="IPR036291">
    <property type="entry name" value="NAD(P)-bd_dom_sf"/>
</dbReference>
<keyword evidence="5" id="KW-1185">Reference proteome</keyword>
<dbReference type="Proteomes" id="UP001415857">
    <property type="component" value="Unassembled WGS sequence"/>
</dbReference>
<comment type="similarity">
    <text evidence="1">Belongs to the short-chain dehydrogenases/reductases (SDR) family.</text>
</comment>
<dbReference type="AlphaFoldDB" id="A0AAP0S782"/>
<organism evidence="4 5">
    <name type="scientific">Liquidambar formosana</name>
    <name type="common">Formosan gum</name>
    <dbReference type="NCBI Taxonomy" id="63359"/>
    <lineage>
        <taxon>Eukaryota</taxon>
        <taxon>Viridiplantae</taxon>
        <taxon>Streptophyta</taxon>
        <taxon>Embryophyta</taxon>
        <taxon>Tracheophyta</taxon>
        <taxon>Spermatophyta</taxon>
        <taxon>Magnoliopsida</taxon>
        <taxon>eudicotyledons</taxon>
        <taxon>Gunneridae</taxon>
        <taxon>Pentapetalae</taxon>
        <taxon>Saxifragales</taxon>
        <taxon>Altingiaceae</taxon>
        <taxon>Liquidambar</taxon>
    </lineage>
</organism>
<evidence type="ECO:0000256" key="2">
    <source>
        <dbReference type="ARBA" id="ARBA00022857"/>
    </source>
</evidence>
<name>A0AAP0S782_LIQFO</name>
<keyword evidence="2" id="KW-0521">NADP</keyword>
<accession>A0AAP0S782</accession>
<proteinExistence type="inferred from homology"/>
<evidence type="ECO:0000256" key="3">
    <source>
        <dbReference type="ARBA" id="ARBA00023002"/>
    </source>
</evidence>
<evidence type="ECO:0000313" key="5">
    <source>
        <dbReference type="Proteomes" id="UP001415857"/>
    </source>
</evidence>
<gene>
    <name evidence="4" type="ORF">L1049_009026</name>
</gene>
<dbReference type="PANTHER" id="PTHR43490">
    <property type="entry name" value="(+)-NEOMENTHOL DEHYDROGENASE"/>
    <property type="match status" value="1"/>
</dbReference>
<protein>
    <recommendedName>
        <fullName evidence="6">(+)-neomenthol dehydrogenase-like</fullName>
    </recommendedName>
</protein>
<evidence type="ECO:0000256" key="1">
    <source>
        <dbReference type="ARBA" id="ARBA00006484"/>
    </source>
</evidence>
<dbReference type="EMBL" id="JBBPBK010000002">
    <property type="protein sequence ID" value="KAK9290848.1"/>
    <property type="molecule type" value="Genomic_DNA"/>
</dbReference>
<reference evidence="4 5" key="1">
    <citation type="journal article" date="2024" name="Plant J.">
        <title>Genome sequences and population genomics reveal climatic adaptation and genomic divergence between two closely related sweetgum species.</title>
        <authorList>
            <person name="Xu W.Q."/>
            <person name="Ren C.Q."/>
            <person name="Zhang X.Y."/>
            <person name="Comes H.P."/>
            <person name="Liu X.H."/>
            <person name="Li Y.G."/>
            <person name="Kettle C.J."/>
            <person name="Jalonen R."/>
            <person name="Gaisberger H."/>
            <person name="Ma Y.Z."/>
            <person name="Qiu Y.X."/>
        </authorList>
    </citation>
    <scope>NUCLEOTIDE SEQUENCE [LARGE SCALE GENOMIC DNA]</scope>
    <source>
        <strain evidence="4">Hangzhou</strain>
    </source>
</reference>
<dbReference type="GO" id="GO:0016491">
    <property type="term" value="F:oxidoreductase activity"/>
    <property type="evidence" value="ECO:0007669"/>
    <property type="project" value="UniProtKB-KW"/>
</dbReference>
<dbReference type="SUPFAM" id="SSF51735">
    <property type="entry name" value="NAD(P)-binding Rossmann-fold domains"/>
    <property type="match status" value="1"/>
</dbReference>
<dbReference type="Gene3D" id="3.40.50.720">
    <property type="entry name" value="NAD(P)-binding Rossmann-like Domain"/>
    <property type="match status" value="1"/>
</dbReference>
<comment type="caution">
    <text evidence="4">The sequence shown here is derived from an EMBL/GenBank/DDBJ whole genome shotgun (WGS) entry which is preliminary data.</text>
</comment>
<keyword evidence="3" id="KW-0560">Oxidoreductase</keyword>
<evidence type="ECO:0008006" key="6">
    <source>
        <dbReference type="Google" id="ProtNLM"/>
    </source>
</evidence>
<evidence type="ECO:0000313" key="4">
    <source>
        <dbReference type="EMBL" id="KAK9290848.1"/>
    </source>
</evidence>